<name>A0A1X9T404_9BACL</name>
<proteinExistence type="predicted"/>
<reference evidence="1 2" key="1">
    <citation type="journal article" date="2016" name="Int. J. Syst. Evol. Microbiol.">
        <title>Paenibacillus damxungensis sp. nov., isolated from raw yak (Bos grunniens) milk.</title>
        <authorList>
            <person name="Wu Z."/>
            <person name="Gao C."/>
            <person name="Han J."/>
            <person name="Liu Z."/>
        </authorList>
    </citation>
    <scope>NUCLEOTIDE SEQUENCE [LARGE SCALE GENOMIC DNA]</scope>
    <source>
        <strain evidence="1 2">BD3526</strain>
        <plasmid evidence="1 2">unnamed1</plasmid>
    </source>
</reference>
<evidence type="ECO:0000313" key="1">
    <source>
        <dbReference type="EMBL" id="ARR10668.1"/>
    </source>
</evidence>
<organism evidence="1 2">
    <name type="scientific">Paenibacillus bovis</name>
    <dbReference type="NCBI Taxonomy" id="1616788"/>
    <lineage>
        <taxon>Bacteria</taxon>
        <taxon>Bacillati</taxon>
        <taxon>Bacillota</taxon>
        <taxon>Bacilli</taxon>
        <taxon>Bacillales</taxon>
        <taxon>Paenibacillaceae</taxon>
        <taxon>Paenibacillus</taxon>
    </lineage>
</organism>
<geneLocation type="plasmid" evidence="1 2">
    <name>unnamed1</name>
</geneLocation>
<dbReference type="AlphaFoldDB" id="A0A1X9T404"/>
<dbReference type="Proteomes" id="UP000078148">
    <property type="component" value="Plasmid unnamed1"/>
</dbReference>
<sequence length="203" mass="22758">MERLQPGDSIMHGMDQLELTAIQPNQNRYQAKGISGWLYGADRLVKRESEEYIGALESENGVLRELLAARNDRHRAVRGETVTITAGVPKVPAAVTGTEWVVTLSHYNYILATHPDHGMKAFDHDSYEIRAAIDAALPWVPYDPADPPAFDLDYLVTDGYNNYELARMSFYQEGPIWSLPDDTAIFASKDVLYYLPLSQPVGK</sequence>
<dbReference type="OrthoDB" id="2667289at2"/>
<gene>
    <name evidence="1" type="ORF">AR543_p0060</name>
</gene>
<dbReference type="KEGG" id="pbv:AR543_p0060"/>
<dbReference type="RefSeq" id="WP_145953956.1">
    <property type="nucleotide sequence ID" value="NZ_CP021170.1"/>
</dbReference>
<dbReference type="EMBL" id="CP021170">
    <property type="protein sequence ID" value="ARR10668.1"/>
    <property type="molecule type" value="Genomic_DNA"/>
</dbReference>
<keyword evidence="2" id="KW-1185">Reference proteome</keyword>
<keyword evidence="1" id="KW-0614">Plasmid</keyword>
<accession>A0A1X9T404</accession>
<evidence type="ECO:0000313" key="2">
    <source>
        <dbReference type="Proteomes" id="UP000078148"/>
    </source>
</evidence>
<protein>
    <submittedName>
        <fullName evidence="1">Uncharacterized protein</fullName>
    </submittedName>
</protein>